<dbReference type="InterPro" id="IPR048068">
    <property type="entry name" value="LarA-like"/>
</dbReference>
<dbReference type="Pfam" id="PF09861">
    <property type="entry name" value="Lar_N"/>
    <property type="match status" value="1"/>
</dbReference>
<reference evidence="2 3" key="1">
    <citation type="submission" date="2019-03" db="EMBL/GenBank/DDBJ databases">
        <title>Genomic Encyclopedia of Type Strains, Phase IV (KMG-IV): sequencing the most valuable type-strain genomes for metagenomic binning, comparative biology and taxonomic classification.</title>
        <authorList>
            <person name="Goeker M."/>
        </authorList>
    </citation>
    <scope>NUCLEOTIDE SEQUENCE [LARGE SCALE GENOMIC DNA]</scope>
    <source>
        <strain evidence="2 3">LX-B</strain>
    </source>
</reference>
<gene>
    <name evidence="2" type="ORF">EDC14_1005160</name>
</gene>
<dbReference type="PANTHER" id="PTHR33171:SF17">
    <property type="entry name" value="LARA-LIKE N-TERMINAL DOMAIN-CONTAINING PROTEIN"/>
    <property type="match status" value="1"/>
</dbReference>
<dbReference type="InterPro" id="IPR018657">
    <property type="entry name" value="LarA-like_N"/>
</dbReference>
<dbReference type="AlphaFoldDB" id="A0A4R1S295"/>
<dbReference type="GO" id="GO:0050043">
    <property type="term" value="F:lactate racemase activity"/>
    <property type="evidence" value="ECO:0007669"/>
    <property type="project" value="InterPro"/>
</dbReference>
<dbReference type="InterPro" id="IPR043166">
    <property type="entry name" value="LarA-like_C"/>
</dbReference>
<protein>
    <submittedName>
        <fullName evidence="2">Nickel-dependent lactate racemase</fullName>
    </submittedName>
</protein>
<dbReference type="PANTHER" id="PTHR33171">
    <property type="entry name" value="LAR_N DOMAIN-CONTAINING PROTEIN"/>
    <property type="match status" value="1"/>
</dbReference>
<keyword evidence="3" id="KW-1185">Reference proteome</keyword>
<dbReference type="Gene3D" id="3.90.226.30">
    <property type="match status" value="1"/>
</dbReference>
<evidence type="ECO:0000313" key="2">
    <source>
        <dbReference type="EMBL" id="TCL73298.1"/>
    </source>
</evidence>
<dbReference type="OrthoDB" id="9770545at2"/>
<evidence type="ECO:0000259" key="1">
    <source>
        <dbReference type="Pfam" id="PF09861"/>
    </source>
</evidence>
<organism evidence="2 3">
    <name type="scientific">Hydrogenispora ethanolica</name>
    <dbReference type="NCBI Taxonomy" id="1082276"/>
    <lineage>
        <taxon>Bacteria</taxon>
        <taxon>Bacillati</taxon>
        <taxon>Bacillota</taxon>
        <taxon>Hydrogenispora</taxon>
    </lineage>
</organism>
<sequence>MIGKGYEQGTMTDGEARGIMAEALNRLDLDGKKVLMIIPDTTRTAPMPLIYKAVYETIGAKVAQLDVMVALGTHPAMPEEKIMSWVGITPEEHRSAYPKTRFFNHAWNDPDALAVAGTVPAAEMAEITGGLMAEDVPVTINKKIYEYDRLLITGPVVPHEVVGISGGNKYLFPGISGQEIIDFFHWLGALITIPKIIGVKDTPVRRVLNRAAQFLTVPRSAFCFVIHEHQLKGFFTGTPEEAWSAAADLSDKLHIVYKNRRYQSVLGLAPPKFDDLWTGGKVSYKLQDIVADGGELIIYAPNIDEVSYVHGHWIDQIGYHCRDYYYRRMEQFAQIPRGILAHSTHVKGAGTFENGVEQPRINVILATGIPEERCRRINLGYRDYRTINPQEWAGREDEGYLLVPEAGDLLFRYAGKK</sequence>
<evidence type="ECO:0000313" key="3">
    <source>
        <dbReference type="Proteomes" id="UP000295008"/>
    </source>
</evidence>
<dbReference type="Proteomes" id="UP000295008">
    <property type="component" value="Unassembled WGS sequence"/>
</dbReference>
<dbReference type="RefSeq" id="WP_132013504.1">
    <property type="nucleotide sequence ID" value="NZ_SLUN01000005.1"/>
</dbReference>
<dbReference type="Gene3D" id="3.40.50.11440">
    <property type="match status" value="1"/>
</dbReference>
<name>A0A4R1S295_HYDET</name>
<accession>A0A4R1S295</accession>
<comment type="caution">
    <text evidence="2">The sequence shown here is derived from an EMBL/GenBank/DDBJ whole genome shotgun (WGS) entry which is preliminary data.</text>
</comment>
<proteinExistence type="predicted"/>
<feature type="domain" description="LarA-like N-terminal" evidence="1">
    <location>
        <begin position="20"/>
        <end position="187"/>
    </location>
</feature>
<dbReference type="EMBL" id="SLUN01000005">
    <property type="protein sequence ID" value="TCL73298.1"/>
    <property type="molecule type" value="Genomic_DNA"/>
</dbReference>